<evidence type="ECO:0000256" key="4">
    <source>
        <dbReference type="ARBA" id="ARBA00023136"/>
    </source>
</evidence>
<dbReference type="GO" id="GO:0032259">
    <property type="term" value="P:methylation"/>
    <property type="evidence" value="ECO:0007669"/>
    <property type="project" value="UniProtKB-KW"/>
</dbReference>
<feature type="transmembrane region" description="Helical" evidence="5">
    <location>
        <begin position="89"/>
        <end position="122"/>
    </location>
</feature>
<proteinExistence type="predicted"/>
<reference evidence="6 7" key="1">
    <citation type="submission" date="2019-03" db="EMBL/GenBank/DDBJ databases">
        <title>Genomic Encyclopedia of Archaeal and Bacterial Type Strains, Phase II (KMG-II): from individual species to whole genera.</title>
        <authorList>
            <person name="Goeker M."/>
        </authorList>
    </citation>
    <scope>NUCLEOTIDE SEQUENCE [LARGE SCALE GENOMIC DNA]</scope>
    <source>
        <strain evidence="6 7">DSM 22554</strain>
    </source>
</reference>
<dbReference type="PANTHER" id="PTHR43847:SF1">
    <property type="entry name" value="BLL3993 PROTEIN"/>
    <property type="match status" value="1"/>
</dbReference>
<dbReference type="PANTHER" id="PTHR43847">
    <property type="entry name" value="BLL3993 PROTEIN"/>
    <property type="match status" value="1"/>
</dbReference>
<evidence type="ECO:0000256" key="5">
    <source>
        <dbReference type="SAM" id="Phobius"/>
    </source>
</evidence>
<dbReference type="EMBL" id="SMGO01000002">
    <property type="protein sequence ID" value="TCK83634.1"/>
    <property type="molecule type" value="Genomic_DNA"/>
</dbReference>
<comment type="subcellular location">
    <subcellularLocation>
        <location evidence="1">Endomembrane system</location>
        <topology evidence="1">Multi-pass membrane protein</topology>
    </subcellularLocation>
</comment>
<dbReference type="Gene3D" id="1.20.120.1630">
    <property type="match status" value="1"/>
</dbReference>
<protein>
    <submittedName>
        <fullName evidence="6">Protein-S-isoprenylcysteine O-methyltransferase Ste14</fullName>
    </submittedName>
</protein>
<dbReference type="GO" id="GO:0008168">
    <property type="term" value="F:methyltransferase activity"/>
    <property type="evidence" value="ECO:0007669"/>
    <property type="project" value="UniProtKB-KW"/>
</dbReference>
<keyword evidence="6" id="KW-0808">Transferase</keyword>
<sequence>MFEHSRGKDLIYVATQLCLLVAFILMPPLVKIGIAESYRKLALIPAISGVLISLVAILQLKSNLTPFPSPTKNGTLIQTGLYRYMRHPIYTGIIVFIFCYSLFSDSLSRLVVSVLLVVLFYFKSRYEEGLLLEKFAEYPAYKSRTGRFFPFL</sequence>
<evidence type="ECO:0000313" key="7">
    <source>
        <dbReference type="Proteomes" id="UP000294616"/>
    </source>
</evidence>
<dbReference type="InterPro" id="IPR007318">
    <property type="entry name" value="Phopholipid_MeTrfase"/>
</dbReference>
<evidence type="ECO:0000256" key="1">
    <source>
        <dbReference type="ARBA" id="ARBA00004127"/>
    </source>
</evidence>
<feature type="transmembrane region" description="Helical" evidence="5">
    <location>
        <begin position="12"/>
        <end position="30"/>
    </location>
</feature>
<keyword evidence="6" id="KW-0489">Methyltransferase</keyword>
<name>A0A4R1LYI9_9SPHI</name>
<dbReference type="Proteomes" id="UP000294616">
    <property type="component" value="Unassembled WGS sequence"/>
</dbReference>
<dbReference type="InterPro" id="IPR052527">
    <property type="entry name" value="Metal_cation-efflux_comp"/>
</dbReference>
<keyword evidence="2 5" id="KW-0812">Transmembrane</keyword>
<evidence type="ECO:0000256" key="2">
    <source>
        <dbReference type="ARBA" id="ARBA00022692"/>
    </source>
</evidence>
<keyword evidence="3 5" id="KW-1133">Transmembrane helix</keyword>
<feature type="transmembrane region" description="Helical" evidence="5">
    <location>
        <begin position="42"/>
        <end position="60"/>
    </location>
</feature>
<dbReference type="Pfam" id="PF04191">
    <property type="entry name" value="PEMT"/>
    <property type="match status" value="1"/>
</dbReference>
<dbReference type="GO" id="GO:0012505">
    <property type="term" value="C:endomembrane system"/>
    <property type="evidence" value="ECO:0007669"/>
    <property type="project" value="UniProtKB-SubCell"/>
</dbReference>
<gene>
    <name evidence="6" type="ORF">C8N28_2239</name>
</gene>
<keyword evidence="7" id="KW-1185">Reference proteome</keyword>
<comment type="caution">
    <text evidence="6">The sequence shown here is derived from an EMBL/GenBank/DDBJ whole genome shotgun (WGS) entry which is preliminary data.</text>
</comment>
<keyword evidence="4 5" id="KW-0472">Membrane</keyword>
<evidence type="ECO:0000313" key="6">
    <source>
        <dbReference type="EMBL" id="TCK83634.1"/>
    </source>
</evidence>
<dbReference type="AlphaFoldDB" id="A0A4R1LYI9"/>
<organism evidence="6 7">
    <name type="scientific">Albibacterium bauzanense</name>
    <dbReference type="NCBI Taxonomy" id="653929"/>
    <lineage>
        <taxon>Bacteria</taxon>
        <taxon>Pseudomonadati</taxon>
        <taxon>Bacteroidota</taxon>
        <taxon>Sphingobacteriia</taxon>
        <taxon>Sphingobacteriales</taxon>
        <taxon>Sphingobacteriaceae</taxon>
        <taxon>Albibacterium</taxon>
    </lineage>
</organism>
<evidence type="ECO:0000256" key="3">
    <source>
        <dbReference type="ARBA" id="ARBA00022989"/>
    </source>
</evidence>
<accession>A0A4R1LYI9</accession>
<dbReference type="OrthoDB" id="9809773at2"/>
<dbReference type="RefSeq" id="WP_132224783.1">
    <property type="nucleotide sequence ID" value="NZ_SMGO01000002.1"/>
</dbReference>